<dbReference type="OrthoDB" id="5505971at2"/>
<dbReference type="STRING" id="1121485.GCA_000426485_01037"/>
<feature type="chain" id="PRO_5021341005" evidence="1">
    <location>
        <begin position="24"/>
        <end position="330"/>
    </location>
</feature>
<organism evidence="2 3">
    <name type="scientific">Dysgonomonas capnocytophagoides</name>
    <dbReference type="NCBI Taxonomy" id="45254"/>
    <lineage>
        <taxon>Bacteria</taxon>
        <taxon>Pseudomonadati</taxon>
        <taxon>Bacteroidota</taxon>
        <taxon>Bacteroidia</taxon>
        <taxon>Bacteroidales</taxon>
        <taxon>Dysgonomonadaceae</taxon>
        <taxon>Dysgonomonas</taxon>
    </lineage>
</organism>
<reference evidence="2 3" key="1">
    <citation type="submission" date="2019-03" db="EMBL/GenBank/DDBJ databases">
        <title>San Antonio Military Medical Center submission to MRSN (WRAIR), pending publication.</title>
        <authorList>
            <person name="Blyth D.M."/>
            <person name="Mccarthy S.L."/>
            <person name="Schall S.E."/>
            <person name="Stam J.A."/>
            <person name="Ong A.C."/>
            <person name="Mcgann P.T."/>
        </authorList>
    </citation>
    <scope>NUCLEOTIDE SEQUENCE [LARGE SCALE GENOMIC DNA]</scope>
    <source>
        <strain evidence="2 3">MRSN571793</strain>
    </source>
</reference>
<evidence type="ECO:0000313" key="3">
    <source>
        <dbReference type="Proteomes" id="UP000297861"/>
    </source>
</evidence>
<feature type="signal peptide" evidence="1">
    <location>
        <begin position="1"/>
        <end position="23"/>
    </location>
</feature>
<proteinExistence type="predicted"/>
<keyword evidence="1" id="KW-0732">Signal</keyword>
<gene>
    <name evidence="2" type="ORF">E2605_01350</name>
</gene>
<evidence type="ECO:0000256" key="1">
    <source>
        <dbReference type="SAM" id="SignalP"/>
    </source>
</evidence>
<dbReference type="EMBL" id="SOML01000001">
    <property type="protein sequence ID" value="TFD98761.1"/>
    <property type="molecule type" value="Genomic_DNA"/>
</dbReference>
<comment type="caution">
    <text evidence="2">The sequence shown here is derived from an EMBL/GenBank/DDBJ whole genome shotgun (WGS) entry which is preliminary data.</text>
</comment>
<protein>
    <submittedName>
        <fullName evidence="2">Uncharacterized protein</fullName>
    </submittedName>
</protein>
<keyword evidence="3" id="KW-1185">Reference proteome</keyword>
<dbReference type="Proteomes" id="UP000297861">
    <property type="component" value="Unassembled WGS sequence"/>
</dbReference>
<dbReference type="RefSeq" id="WP_134435257.1">
    <property type="nucleotide sequence ID" value="NZ_SOML01000001.1"/>
</dbReference>
<sequence>MMKRTLIAMYLFSSAILSSSAQKQDSIDSPRAFLNLGFAGIWCTNGEKTDETTNNISLSLIHGYSYNVYGFMLAPFATVRKSMHGLQTGMINLASDMKGVQAGFGNNADKLRGIQIGGFNGINQESGGLQIGLANSRKSGGIQIGLVNMAEHNNYPIGLINIIKDGDMYAGIMTDEMSNFTATFRSGGRYLYGIAGFGHSFASSLNQWILEGGIGIHTPIFNRLRIDTEISAALITKFYGRIYFGDQEEAERKAEEYNYKTATKYSFRIMPTYRFGKRIEVFGGPSLNYLQSHCMENERIFPSNYMWRKFTSSSLKQVYWGWTAGVQYKL</sequence>
<name>A0A4Y8L8Z0_9BACT</name>
<dbReference type="AlphaFoldDB" id="A0A4Y8L8Z0"/>
<accession>A0A4Y8L8Z0</accession>
<evidence type="ECO:0000313" key="2">
    <source>
        <dbReference type="EMBL" id="TFD98761.1"/>
    </source>
</evidence>